<gene>
    <name evidence="2" type="ORF">PC9H_010638</name>
</gene>
<accession>A0A8H6ZS02</accession>
<feature type="region of interest" description="Disordered" evidence="1">
    <location>
        <begin position="1"/>
        <end position="45"/>
    </location>
</feature>
<organism evidence="2 3">
    <name type="scientific">Pleurotus ostreatus</name>
    <name type="common">Oyster mushroom</name>
    <name type="synonym">White-rot fungus</name>
    <dbReference type="NCBI Taxonomy" id="5322"/>
    <lineage>
        <taxon>Eukaryota</taxon>
        <taxon>Fungi</taxon>
        <taxon>Dikarya</taxon>
        <taxon>Basidiomycota</taxon>
        <taxon>Agaricomycotina</taxon>
        <taxon>Agaricomycetes</taxon>
        <taxon>Agaricomycetidae</taxon>
        <taxon>Agaricales</taxon>
        <taxon>Pleurotineae</taxon>
        <taxon>Pleurotaceae</taxon>
        <taxon>Pleurotus</taxon>
    </lineage>
</organism>
<dbReference type="EMBL" id="JACETU010000008">
    <property type="protein sequence ID" value="KAF7422482.1"/>
    <property type="molecule type" value="Genomic_DNA"/>
</dbReference>
<proteinExistence type="predicted"/>
<dbReference type="AlphaFoldDB" id="A0A8H6ZS02"/>
<reference evidence="2" key="1">
    <citation type="submission" date="2019-07" db="EMBL/GenBank/DDBJ databases">
        <authorList>
            <person name="Palmer J.M."/>
        </authorList>
    </citation>
    <scope>NUCLEOTIDE SEQUENCE</scope>
    <source>
        <strain evidence="2">PC9</strain>
    </source>
</reference>
<evidence type="ECO:0000313" key="2">
    <source>
        <dbReference type="EMBL" id="KAF7422482.1"/>
    </source>
</evidence>
<dbReference type="VEuPathDB" id="FungiDB:PC9H_010638"/>
<dbReference type="Proteomes" id="UP000623687">
    <property type="component" value="Unassembled WGS sequence"/>
</dbReference>
<evidence type="ECO:0000313" key="3">
    <source>
        <dbReference type="Proteomes" id="UP000623687"/>
    </source>
</evidence>
<comment type="caution">
    <text evidence="2">The sequence shown here is derived from an EMBL/GenBank/DDBJ whole genome shotgun (WGS) entry which is preliminary data.</text>
</comment>
<dbReference type="OrthoDB" id="3227715at2759"/>
<name>A0A8H6ZS02_PLEOS</name>
<sequence>MPNPNSSVITDYAPPVIRAPSPPSSVGSDRVLLPDLPDPDKDLTPAELERRIEESLGLHRQRHEEILAEEDPLIPKPKTEEEKNERHQKAMEFLRRKVAEIVDNELVDQTILRGSRVGLEPLPSSTNIDTIMRNMMNTSLGNQMANVAPGPWMTSSTESQLDGEEAAHQSFVHNLNNNMARRVKRK</sequence>
<dbReference type="GeneID" id="59380456"/>
<dbReference type="RefSeq" id="XP_036627514.1">
    <property type="nucleotide sequence ID" value="XM_036780131.1"/>
</dbReference>
<keyword evidence="3" id="KW-1185">Reference proteome</keyword>
<protein>
    <submittedName>
        <fullName evidence="2">Uncharacterized protein</fullName>
    </submittedName>
</protein>
<evidence type="ECO:0000256" key="1">
    <source>
        <dbReference type="SAM" id="MobiDB-lite"/>
    </source>
</evidence>